<dbReference type="EMBL" id="FPBH01000028">
    <property type="protein sequence ID" value="SFU24584.1"/>
    <property type="molecule type" value="Genomic_DNA"/>
</dbReference>
<dbReference type="Proteomes" id="UP000198844">
    <property type="component" value="Unassembled WGS sequence"/>
</dbReference>
<sequence length="61" mass="7382">MQIEYARVFSSLFFLLKSNIATRAHRRSRRMKNNEFDRQHNATGRYYSITWHHKRVPPSAC</sequence>
<protein>
    <submittedName>
        <fullName evidence="1">Uncharacterized protein</fullName>
    </submittedName>
</protein>
<evidence type="ECO:0000313" key="2">
    <source>
        <dbReference type="Proteomes" id="UP000198844"/>
    </source>
</evidence>
<proteinExistence type="predicted"/>
<reference evidence="1 2" key="1">
    <citation type="submission" date="2016-10" db="EMBL/GenBank/DDBJ databases">
        <authorList>
            <person name="de Groot N.N."/>
        </authorList>
    </citation>
    <scope>NUCLEOTIDE SEQUENCE [LARGE SCALE GENOMIC DNA]</scope>
    <source>
        <strain evidence="1 2">LMG 27731</strain>
    </source>
</reference>
<name>A0A1I7EKW1_9BURK</name>
<gene>
    <name evidence="1" type="ORF">SAMN05192563_102815</name>
</gene>
<organism evidence="1 2">
    <name type="scientific">Paraburkholderia aspalathi</name>
    <dbReference type="NCBI Taxonomy" id="1324617"/>
    <lineage>
        <taxon>Bacteria</taxon>
        <taxon>Pseudomonadati</taxon>
        <taxon>Pseudomonadota</taxon>
        <taxon>Betaproteobacteria</taxon>
        <taxon>Burkholderiales</taxon>
        <taxon>Burkholderiaceae</taxon>
        <taxon>Paraburkholderia</taxon>
    </lineage>
</organism>
<evidence type="ECO:0000313" key="1">
    <source>
        <dbReference type="EMBL" id="SFU24584.1"/>
    </source>
</evidence>
<accession>A0A1I7EKW1</accession>
<dbReference type="AlphaFoldDB" id="A0A1I7EKW1"/>